<sequence>MEVLSPPTRSRTRGRRRPPCYLRSFLSHLRSETELNKGEMIRNENDTVQQANTYSVAHKQSRENATTVDNGLQSYKASNEPHNARDSSSLASPRSLGNSGWDGKLHPLVRRHGATSSATPSSLSSSSY</sequence>
<name>A0A6G1BJI2_9ORYZ</name>
<dbReference type="Proteomes" id="UP000479710">
    <property type="component" value="Unassembled WGS sequence"/>
</dbReference>
<comment type="caution">
    <text evidence="2">The sequence shown here is derived from an EMBL/GenBank/DDBJ whole genome shotgun (WGS) entry which is preliminary data.</text>
</comment>
<accession>A0A6G1BJI2</accession>
<protein>
    <recommendedName>
        <fullName evidence="4">DUF4005 domain-containing protein</fullName>
    </recommendedName>
</protein>
<keyword evidence="3" id="KW-1185">Reference proteome</keyword>
<dbReference type="EMBL" id="SPHZ02000012">
    <property type="protein sequence ID" value="KAF0887904.1"/>
    <property type="molecule type" value="Genomic_DNA"/>
</dbReference>
<proteinExistence type="predicted"/>
<evidence type="ECO:0008006" key="4">
    <source>
        <dbReference type="Google" id="ProtNLM"/>
    </source>
</evidence>
<feature type="compositionally biased region" description="Low complexity" evidence="1">
    <location>
        <begin position="114"/>
        <end position="128"/>
    </location>
</feature>
<reference evidence="2 3" key="1">
    <citation type="submission" date="2019-11" db="EMBL/GenBank/DDBJ databases">
        <title>Whole genome sequence of Oryza granulata.</title>
        <authorList>
            <person name="Li W."/>
        </authorList>
    </citation>
    <scope>NUCLEOTIDE SEQUENCE [LARGE SCALE GENOMIC DNA]</scope>
    <source>
        <strain evidence="3">cv. Menghai</strain>
        <tissue evidence="2">Leaf</tissue>
    </source>
</reference>
<organism evidence="2 3">
    <name type="scientific">Oryza meyeriana var. granulata</name>
    <dbReference type="NCBI Taxonomy" id="110450"/>
    <lineage>
        <taxon>Eukaryota</taxon>
        <taxon>Viridiplantae</taxon>
        <taxon>Streptophyta</taxon>
        <taxon>Embryophyta</taxon>
        <taxon>Tracheophyta</taxon>
        <taxon>Spermatophyta</taxon>
        <taxon>Magnoliopsida</taxon>
        <taxon>Liliopsida</taxon>
        <taxon>Poales</taxon>
        <taxon>Poaceae</taxon>
        <taxon>BOP clade</taxon>
        <taxon>Oryzoideae</taxon>
        <taxon>Oryzeae</taxon>
        <taxon>Oryzinae</taxon>
        <taxon>Oryza</taxon>
        <taxon>Oryza meyeriana</taxon>
    </lineage>
</organism>
<evidence type="ECO:0000313" key="3">
    <source>
        <dbReference type="Proteomes" id="UP000479710"/>
    </source>
</evidence>
<evidence type="ECO:0000256" key="1">
    <source>
        <dbReference type="SAM" id="MobiDB-lite"/>
    </source>
</evidence>
<dbReference type="AlphaFoldDB" id="A0A6G1BJI2"/>
<feature type="non-terminal residue" evidence="2">
    <location>
        <position position="128"/>
    </location>
</feature>
<evidence type="ECO:0000313" key="2">
    <source>
        <dbReference type="EMBL" id="KAF0887904.1"/>
    </source>
</evidence>
<feature type="region of interest" description="Disordered" evidence="1">
    <location>
        <begin position="57"/>
        <end position="128"/>
    </location>
</feature>
<feature type="compositionally biased region" description="Polar residues" evidence="1">
    <location>
        <begin position="63"/>
        <end position="98"/>
    </location>
</feature>
<gene>
    <name evidence="2" type="ORF">E2562_005619</name>
</gene>